<proteinExistence type="predicted"/>
<dbReference type="Ensembl" id="ENSPTET00000006006.1">
    <property type="protein sequence ID" value="ENSPTEP00000003836.1"/>
    <property type="gene ID" value="ENSPTEG00000004535.1"/>
</dbReference>
<dbReference type="AlphaFoldDB" id="A0A8C9LIM6"/>
<keyword evidence="2" id="KW-1185">Reference proteome</keyword>
<protein>
    <submittedName>
        <fullName evidence="1">Uncharacterized protein</fullName>
    </submittedName>
</protein>
<organism evidence="1 2">
    <name type="scientific">Piliocolobus tephrosceles</name>
    <name type="common">Ugandan red Colobus</name>
    <dbReference type="NCBI Taxonomy" id="591936"/>
    <lineage>
        <taxon>Eukaryota</taxon>
        <taxon>Metazoa</taxon>
        <taxon>Chordata</taxon>
        <taxon>Craniata</taxon>
        <taxon>Vertebrata</taxon>
        <taxon>Euteleostomi</taxon>
        <taxon>Mammalia</taxon>
        <taxon>Eutheria</taxon>
        <taxon>Euarchontoglires</taxon>
        <taxon>Primates</taxon>
        <taxon>Haplorrhini</taxon>
        <taxon>Catarrhini</taxon>
        <taxon>Cercopithecidae</taxon>
        <taxon>Colobinae</taxon>
        <taxon>Piliocolobus</taxon>
    </lineage>
</organism>
<name>A0A8C9LIM6_9PRIM</name>
<reference evidence="1" key="2">
    <citation type="submission" date="2025-09" db="UniProtKB">
        <authorList>
            <consortium name="Ensembl"/>
        </authorList>
    </citation>
    <scope>IDENTIFICATION</scope>
</reference>
<accession>A0A8C9LIM6</accession>
<evidence type="ECO:0000313" key="1">
    <source>
        <dbReference type="Ensembl" id="ENSPTEP00000003836.1"/>
    </source>
</evidence>
<evidence type="ECO:0000313" key="2">
    <source>
        <dbReference type="Proteomes" id="UP000694416"/>
    </source>
</evidence>
<reference evidence="1" key="1">
    <citation type="submission" date="2025-08" db="UniProtKB">
        <authorList>
            <consortium name="Ensembl"/>
        </authorList>
    </citation>
    <scope>IDENTIFICATION</scope>
</reference>
<sequence length="94" mass="9914">MRTEAVLKCKQGTKPAVCETAKCSQVCGTAKCSQACGTAKCSQVCGTAKCSQVCPPPRPANFCICSRDGVSPCWPGWSQSPDLVIRPLQPPKVL</sequence>
<dbReference type="Proteomes" id="UP000694416">
    <property type="component" value="Unplaced"/>
</dbReference>